<evidence type="ECO:0000313" key="5">
    <source>
        <dbReference type="Proteomes" id="UP001138997"/>
    </source>
</evidence>
<protein>
    <submittedName>
        <fullName evidence="4">CsbD family protein</fullName>
    </submittedName>
</protein>
<evidence type="ECO:0000256" key="1">
    <source>
        <dbReference type="ARBA" id="ARBA00009129"/>
    </source>
</evidence>
<accession>A0A9X1NET7</accession>
<evidence type="ECO:0000256" key="2">
    <source>
        <dbReference type="SAM" id="MobiDB-lite"/>
    </source>
</evidence>
<proteinExistence type="inferred from homology"/>
<name>A0A9X1NET7_9ACTN</name>
<dbReference type="EMBL" id="JAJOMB010000008">
    <property type="protein sequence ID" value="MCD5312539.1"/>
    <property type="molecule type" value="Genomic_DNA"/>
</dbReference>
<dbReference type="InterPro" id="IPR008462">
    <property type="entry name" value="CsbD"/>
</dbReference>
<feature type="compositionally biased region" description="Basic and acidic residues" evidence="2">
    <location>
        <begin position="17"/>
        <end position="37"/>
    </location>
</feature>
<sequence length="57" mass="6105">MSATDKIKNTAQNVAGKAKEAVGKVTDNERLENEGRADQASADVKQAGENVKDAFKR</sequence>
<evidence type="ECO:0000259" key="3">
    <source>
        <dbReference type="Pfam" id="PF05532"/>
    </source>
</evidence>
<dbReference type="SUPFAM" id="SSF69047">
    <property type="entry name" value="Hypothetical protein YjbJ"/>
    <property type="match status" value="1"/>
</dbReference>
<comment type="caution">
    <text evidence="4">The sequence shown here is derived from an EMBL/GenBank/DDBJ whole genome shotgun (WGS) entry which is preliminary data.</text>
</comment>
<dbReference type="RefSeq" id="WP_231442869.1">
    <property type="nucleotide sequence ID" value="NZ_JAJOMB010000008.1"/>
</dbReference>
<dbReference type="AlphaFoldDB" id="A0A9X1NET7"/>
<comment type="similarity">
    <text evidence="1">Belongs to the UPF0337 (CsbD) family.</text>
</comment>
<feature type="domain" description="CsbD-like" evidence="3">
    <location>
        <begin position="5"/>
        <end position="57"/>
    </location>
</feature>
<organism evidence="4 5">
    <name type="scientific">Kineosporia babensis</name>
    <dbReference type="NCBI Taxonomy" id="499548"/>
    <lineage>
        <taxon>Bacteria</taxon>
        <taxon>Bacillati</taxon>
        <taxon>Actinomycetota</taxon>
        <taxon>Actinomycetes</taxon>
        <taxon>Kineosporiales</taxon>
        <taxon>Kineosporiaceae</taxon>
        <taxon>Kineosporia</taxon>
    </lineage>
</organism>
<gene>
    <name evidence="4" type="ORF">LR394_16650</name>
</gene>
<keyword evidence="5" id="KW-1185">Reference proteome</keyword>
<dbReference type="InterPro" id="IPR036629">
    <property type="entry name" value="YjbJ_sf"/>
</dbReference>
<feature type="region of interest" description="Disordered" evidence="2">
    <location>
        <begin position="1"/>
        <end position="57"/>
    </location>
</feature>
<reference evidence="4" key="1">
    <citation type="submission" date="2021-11" db="EMBL/GenBank/DDBJ databases">
        <title>Streptomyces corallinus and Kineosporia corallina sp. nov., two new coral-derived marine actinobacteria.</title>
        <authorList>
            <person name="Buangrab K."/>
            <person name="Sutthacheep M."/>
            <person name="Yeemin T."/>
            <person name="Harunari E."/>
            <person name="Igarashi Y."/>
            <person name="Sripreechasak P."/>
            <person name="Kanchanasin P."/>
            <person name="Tanasupawat S."/>
            <person name="Phongsopitanun W."/>
        </authorList>
    </citation>
    <scope>NUCLEOTIDE SEQUENCE</scope>
    <source>
        <strain evidence="4">JCM 31032</strain>
    </source>
</reference>
<dbReference type="Pfam" id="PF05532">
    <property type="entry name" value="CsbD"/>
    <property type="match status" value="1"/>
</dbReference>
<dbReference type="Gene3D" id="1.10.1470.10">
    <property type="entry name" value="YjbJ"/>
    <property type="match status" value="1"/>
</dbReference>
<evidence type="ECO:0000313" key="4">
    <source>
        <dbReference type="EMBL" id="MCD5312539.1"/>
    </source>
</evidence>
<dbReference type="Proteomes" id="UP001138997">
    <property type="component" value="Unassembled WGS sequence"/>
</dbReference>